<dbReference type="AlphaFoldDB" id="A0AAN6UL35"/>
<reference evidence="2" key="2">
    <citation type="submission" date="2023-05" db="EMBL/GenBank/DDBJ databases">
        <authorList>
            <consortium name="Lawrence Berkeley National Laboratory"/>
            <person name="Steindorff A."/>
            <person name="Hensen N."/>
            <person name="Bonometti L."/>
            <person name="Westerberg I."/>
            <person name="Brannstrom I.O."/>
            <person name="Guillou S."/>
            <person name="Cros-Aarteil S."/>
            <person name="Calhoun S."/>
            <person name="Haridas S."/>
            <person name="Kuo A."/>
            <person name="Mondo S."/>
            <person name="Pangilinan J."/>
            <person name="Riley R."/>
            <person name="Labutti K."/>
            <person name="Andreopoulos B."/>
            <person name="Lipzen A."/>
            <person name="Chen C."/>
            <person name="Yanf M."/>
            <person name="Daum C."/>
            <person name="Ng V."/>
            <person name="Clum A."/>
            <person name="Ohm R."/>
            <person name="Martin F."/>
            <person name="Silar P."/>
            <person name="Natvig D."/>
            <person name="Lalanne C."/>
            <person name="Gautier V."/>
            <person name="Ament-Velasquez S.L."/>
            <person name="Kruys A."/>
            <person name="Hutchinson M.I."/>
            <person name="Powell A.J."/>
            <person name="Barry K."/>
            <person name="Miller A.N."/>
            <person name="Grigoriev I.V."/>
            <person name="Debuchy R."/>
            <person name="Gladieux P."/>
            <person name="Thoren M.H."/>
            <person name="Johannesson H."/>
        </authorList>
    </citation>
    <scope>NUCLEOTIDE SEQUENCE</scope>
    <source>
        <strain evidence="2">CBS 123565</strain>
    </source>
</reference>
<evidence type="ECO:0000313" key="3">
    <source>
        <dbReference type="Proteomes" id="UP001304895"/>
    </source>
</evidence>
<organism evidence="2 3">
    <name type="scientific">Trichocladium antarcticum</name>
    <dbReference type="NCBI Taxonomy" id="1450529"/>
    <lineage>
        <taxon>Eukaryota</taxon>
        <taxon>Fungi</taxon>
        <taxon>Dikarya</taxon>
        <taxon>Ascomycota</taxon>
        <taxon>Pezizomycotina</taxon>
        <taxon>Sordariomycetes</taxon>
        <taxon>Sordariomycetidae</taxon>
        <taxon>Sordariales</taxon>
        <taxon>Chaetomiaceae</taxon>
        <taxon>Trichocladium</taxon>
    </lineage>
</organism>
<comment type="caution">
    <text evidence="2">The sequence shown here is derived from an EMBL/GenBank/DDBJ whole genome shotgun (WGS) entry which is preliminary data.</text>
</comment>
<proteinExistence type="predicted"/>
<evidence type="ECO:0000313" key="2">
    <source>
        <dbReference type="EMBL" id="KAK4134595.1"/>
    </source>
</evidence>
<keyword evidence="1" id="KW-0732">Signal</keyword>
<accession>A0AAN6UL35</accession>
<gene>
    <name evidence="2" type="ORF">BT67DRAFT_299242</name>
</gene>
<keyword evidence="3" id="KW-1185">Reference proteome</keyword>
<name>A0AAN6UL35_9PEZI</name>
<feature type="chain" id="PRO_5042934467" evidence="1">
    <location>
        <begin position="20"/>
        <end position="214"/>
    </location>
</feature>
<evidence type="ECO:0000256" key="1">
    <source>
        <dbReference type="SAM" id="SignalP"/>
    </source>
</evidence>
<sequence length="214" mass="24504">MTLPTVSLFSFLQDALVRATLKLVWGPSTDPNKLAPPMAQYPPAQEWPDWCRVSYHGPHLVKVAFLDSLPRFTEGKHGSSILDQVDNIRLRRLSHYKCRTDWNHEFVRADLVDDGSNKPLVMVWERDLPLTGAKTEKQRGLRVKSGLPCQSIDRVTYITEDDFLDFVKLKGAYPLRTADFPTPSPNILQLASVLEIHSLSFPTYYVYSTMCYCW</sequence>
<feature type="signal peptide" evidence="1">
    <location>
        <begin position="1"/>
        <end position="19"/>
    </location>
</feature>
<reference evidence="2" key="1">
    <citation type="journal article" date="2023" name="Mol. Phylogenet. Evol.">
        <title>Genome-scale phylogeny and comparative genomics of the fungal order Sordariales.</title>
        <authorList>
            <person name="Hensen N."/>
            <person name="Bonometti L."/>
            <person name="Westerberg I."/>
            <person name="Brannstrom I.O."/>
            <person name="Guillou S."/>
            <person name="Cros-Aarteil S."/>
            <person name="Calhoun S."/>
            <person name="Haridas S."/>
            <person name="Kuo A."/>
            <person name="Mondo S."/>
            <person name="Pangilinan J."/>
            <person name="Riley R."/>
            <person name="LaButti K."/>
            <person name="Andreopoulos B."/>
            <person name="Lipzen A."/>
            <person name="Chen C."/>
            <person name="Yan M."/>
            <person name="Daum C."/>
            <person name="Ng V."/>
            <person name="Clum A."/>
            <person name="Steindorff A."/>
            <person name="Ohm R.A."/>
            <person name="Martin F."/>
            <person name="Silar P."/>
            <person name="Natvig D.O."/>
            <person name="Lalanne C."/>
            <person name="Gautier V."/>
            <person name="Ament-Velasquez S.L."/>
            <person name="Kruys A."/>
            <person name="Hutchinson M.I."/>
            <person name="Powell A.J."/>
            <person name="Barry K."/>
            <person name="Miller A.N."/>
            <person name="Grigoriev I.V."/>
            <person name="Debuchy R."/>
            <person name="Gladieux P."/>
            <person name="Hiltunen Thoren M."/>
            <person name="Johannesson H."/>
        </authorList>
    </citation>
    <scope>NUCLEOTIDE SEQUENCE</scope>
    <source>
        <strain evidence="2">CBS 123565</strain>
    </source>
</reference>
<dbReference type="EMBL" id="MU853408">
    <property type="protein sequence ID" value="KAK4134595.1"/>
    <property type="molecule type" value="Genomic_DNA"/>
</dbReference>
<dbReference type="Proteomes" id="UP001304895">
    <property type="component" value="Unassembled WGS sequence"/>
</dbReference>
<protein>
    <submittedName>
        <fullName evidence="2">Uncharacterized protein</fullName>
    </submittedName>
</protein>